<dbReference type="Proteomes" id="UP000275078">
    <property type="component" value="Unassembled WGS sequence"/>
</dbReference>
<sequence>PKPHYSGKPQSPRPPEAPLFGQATITLAARSPIIRASHNHPSRPMPHYSGKPQSP</sequence>
<dbReference type="AlphaFoldDB" id="A0A3N4HH06"/>
<evidence type="ECO:0000256" key="1">
    <source>
        <dbReference type="SAM" id="MobiDB-lite"/>
    </source>
</evidence>
<feature type="region of interest" description="Disordered" evidence="1">
    <location>
        <begin position="30"/>
        <end position="55"/>
    </location>
</feature>
<proteinExistence type="predicted"/>
<dbReference type="EMBL" id="ML119911">
    <property type="protein sequence ID" value="RPA71631.1"/>
    <property type="molecule type" value="Genomic_DNA"/>
</dbReference>
<feature type="non-terminal residue" evidence="2">
    <location>
        <position position="1"/>
    </location>
</feature>
<keyword evidence="3" id="KW-1185">Reference proteome</keyword>
<accession>A0A3N4HH06</accession>
<evidence type="ECO:0000313" key="3">
    <source>
        <dbReference type="Proteomes" id="UP000275078"/>
    </source>
</evidence>
<organism evidence="2 3">
    <name type="scientific">Ascobolus immersus RN42</name>
    <dbReference type="NCBI Taxonomy" id="1160509"/>
    <lineage>
        <taxon>Eukaryota</taxon>
        <taxon>Fungi</taxon>
        <taxon>Dikarya</taxon>
        <taxon>Ascomycota</taxon>
        <taxon>Pezizomycotina</taxon>
        <taxon>Pezizomycetes</taxon>
        <taxon>Pezizales</taxon>
        <taxon>Ascobolaceae</taxon>
        <taxon>Ascobolus</taxon>
    </lineage>
</organism>
<evidence type="ECO:0000313" key="2">
    <source>
        <dbReference type="EMBL" id="RPA71631.1"/>
    </source>
</evidence>
<feature type="non-terminal residue" evidence="2">
    <location>
        <position position="55"/>
    </location>
</feature>
<name>A0A3N4HH06_ASCIM</name>
<protein>
    <submittedName>
        <fullName evidence="2">Uncharacterized protein</fullName>
    </submittedName>
</protein>
<feature type="region of interest" description="Disordered" evidence="1">
    <location>
        <begin position="1"/>
        <end position="20"/>
    </location>
</feature>
<reference evidence="2 3" key="1">
    <citation type="journal article" date="2018" name="Nat. Ecol. Evol.">
        <title>Pezizomycetes genomes reveal the molecular basis of ectomycorrhizal truffle lifestyle.</title>
        <authorList>
            <person name="Murat C."/>
            <person name="Payen T."/>
            <person name="Noel B."/>
            <person name="Kuo A."/>
            <person name="Morin E."/>
            <person name="Chen J."/>
            <person name="Kohler A."/>
            <person name="Krizsan K."/>
            <person name="Balestrini R."/>
            <person name="Da Silva C."/>
            <person name="Montanini B."/>
            <person name="Hainaut M."/>
            <person name="Levati E."/>
            <person name="Barry K.W."/>
            <person name="Belfiori B."/>
            <person name="Cichocki N."/>
            <person name="Clum A."/>
            <person name="Dockter R.B."/>
            <person name="Fauchery L."/>
            <person name="Guy J."/>
            <person name="Iotti M."/>
            <person name="Le Tacon F."/>
            <person name="Lindquist E.A."/>
            <person name="Lipzen A."/>
            <person name="Malagnac F."/>
            <person name="Mello A."/>
            <person name="Molinier V."/>
            <person name="Miyauchi S."/>
            <person name="Poulain J."/>
            <person name="Riccioni C."/>
            <person name="Rubini A."/>
            <person name="Sitrit Y."/>
            <person name="Splivallo R."/>
            <person name="Traeger S."/>
            <person name="Wang M."/>
            <person name="Zifcakova L."/>
            <person name="Wipf D."/>
            <person name="Zambonelli A."/>
            <person name="Paolocci F."/>
            <person name="Nowrousian M."/>
            <person name="Ottonello S."/>
            <person name="Baldrian P."/>
            <person name="Spatafora J.W."/>
            <person name="Henrissat B."/>
            <person name="Nagy L.G."/>
            <person name="Aury J.M."/>
            <person name="Wincker P."/>
            <person name="Grigoriev I.V."/>
            <person name="Bonfante P."/>
            <person name="Martin F.M."/>
        </authorList>
    </citation>
    <scope>NUCLEOTIDE SEQUENCE [LARGE SCALE GENOMIC DNA]</scope>
    <source>
        <strain evidence="2 3">RN42</strain>
    </source>
</reference>
<gene>
    <name evidence="2" type="ORF">BJ508DRAFT_195682</name>
</gene>